<proteinExistence type="predicted"/>
<evidence type="ECO:0000313" key="3">
    <source>
        <dbReference type="Proteomes" id="UP001054945"/>
    </source>
</evidence>
<keyword evidence="3" id="KW-1185">Reference proteome</keyword>
<sequence length="128" mass="13865">MIFLLFRQSHHFKRTEAKVTEKREPLQGGTGGEEKADSLPVDGCEGAAPGCPAPPGCQHPHPAPLRPTLKVDQEAAGLSDKETRPSKIKLHGGYEENYSHSIFSCGFIGCHAEMGGLWTAQIRRNSTA</sequence>
<evidence type="ECO:0000313" key="2">
    <source>
        <dbReference type="EMBL" id="GIY68695.1"/>
    </source>
</evidence>
<gene>
    <name evidence="2" type="ORF">CEXT_486691</name>
</gene>
<comment type="caution">
    <text evidence="2">The sequence shown here is derived from an EMBL/GenBank/DDBJ whole genome shotgun (WGS) entry which is preliminary data.</text>
</comment>
<accession>A0AAV4VEJ1</accession>
<feature type="compositionally biased region" description="Basic and acidic residues" evidence="1">
    <location>
        <begin position="16"/>
        <end position="25"/>
    </location>
</feature>
<dbReference type="Proteomes" id="UP001054945">
    <property type="component" value="Unassembled WGS sequence"/>
</dbReference>
<dbReference type="EMBL" id="BPLR01014423">
    <property type="protein sequence ID" value="GIY68695.1"/>
    <property type="molecule type" value="Genomic_DNA"/>
</dbReference>
<feature type="region of interest" description="Disordered" evidence="1">
    <location>
        <begin position="16"/>
        <end position="43"/>
    </location>
</feature>
<name>A0AAV4VEJ1_CAEEX</name>
<organism evidence="2 3">
    <name type="scientific">Caerostris extrusa</name>
    <name type="common">Bark spider</name>
    <name type="synonym">Caerostris bankana</name>
    <dbReference type="NCBI Taxonomy" id="172846"/>
    <lineage>
        <taxon>Eukaryota</taxon>
        <taxon>Metazoa</taxon>
        <taxon>Ecdysozoa</taxon>
        <taxon>Arthropoda</taxon>
        <taxon>Chelicerata</taxon>
        <taxon>Arachnida</taxon>
        <taxon>Araneae</taxon>
        <taxon>Araneomorphae</taxon>
        <taxon>Entelegynae</taxon>
        <taxon>Araneoidea</taxon>
        <taxon>Araneidae</taxon>
        <taxon>Caerostris</taxon>
    </lineage>
</organism>
<dbReference type="AlphaFoldDB" id="A0AAV4VEJ1"/>
<reference evidence="2 3" key="1">
    <citation type="submission" date="2021-06" db="EMBL/GenBank/DDBJ databases">
        <title>Caerostris extrusa draft genome.</title>
        <authorList>
            <person name="Kono N."/>
            <person name="Arakawa K."/>
        </authorList>
    </citation>
    <scope>NUCLEOTIDE SEQUENCE [LARGE SCALE GENOMIC DNA]</scope>
</reference>
<protein>
    <submittedName>
        <fullName evidence="2">Uncharacterized protein</fullName>
    </submittedName>
</protein>
<evidence type="ECO:0000256" key="1">
    <source>
        <dbReference type="SAM" id="MobiDB-lite"/>
    </source>
</evidence>